<dbReference type="Gene3D" id="2.30.40.10">
    <property type="entry name" value="Urease, subunit C, domain 1"/>
    <property type="match status" value="1"/>
</dbReference>
<keyword evidence="4" id="KW-0862">Zinc</keyword>
<name>A0A162PA50_9BURK</name>
<dbReference type="InterPro" id="IPR006680">
    <property type="entry name" value="Amidohydro-rel"/>
</dbReference>
<dbReference type="Pfam" id="PF01979">
    <property type="entry name" value="Amidohydro_1"/>
    <property type="match status" value="1"/>
</dbReference>
<evidence type="ECO:0000256" key="4">
    <source>
        <dbReference type="ARBA" id="ARBA00022833"/>
    </source>
</evidence>
<dbReference type="CDD" id="cd01298">
    <property type="entry name" value="ATZ_TRZ_like"/>
    <property type="match status" value="1"/>
</dbReference>
<keyword evidence="8" id="KW-1185">Reference proteome</keyword>
<dbReference type="AlphaFoldDB" id="A0A162PA50"/>
<dbReference type="PANTHER" id="PTHR43794">
    <property type="entry name" value="AMINOHYDROLASE SSNA-RELATED"/>
    <property type="match status" value="1"/>
</dbReference>
<dbReference type="GO" id="GO:0016814">
    <property type="term" value="F:hydrolase activity, acting on carbon-nitrogen (but not peptide) bonds, in cyclic amidines"/>
    <property type="evidence" value="ECO:0007669"/>
    <property type="project" value="UniProtKB-ARBA"/>
</dbReference>
<reference evidence="6 9" key="2">
    <citation type="submission" date="2016-10" db="EMBL/GenBank/DDBJ databases">
        <title>Hydorgenophaga sp. LPB0072 isolated from gastropod.</title>
        <authorList>
            <person name="Kim E."/>
            <person name="Yi H."/>
        </authorList>
    </citation>
    <scope>NUCLEOTIDE SEQUENCE [LARGE SCALE GENOMIC DNA]</scope>
    <source>
        <strain evidence="6 9">LPB0072</strain>
    </source>
</reference>
<dbReference type="PANTHER" id="PTHR43794:SF11">
    <property type="entry name" value="AMIDOHYDROLASE-RELATED DOMAIN-CONTAINING PROTEIN"/>
    <property type="match status" value="1"/>
</dbReference>
<dbReference type="OrthoDB" id="9807210at2"/>
<dbReference type="Proteomes" id="UP000185680">
    <property type="component" value="Chromosome"/>
</dbReference>
<protein>
    <submittedName>
        <fullName evidence="6">8-oxoguanine deaminase</fullName>
    </submittedName>
    <submittedName>
        <fullName evidence="7">Hydroxydechloroatrazine ethylaminohydrolase</fullName>
    </submittedName>
</protein>
<evidence type="ECO:0000313" key="6">
    <source>
        <dbReference type="EMBL" id="AOW15731.1"/>
    </source>
</evidence>
<evidence type="ECO:0000313" key="9">
    <source>
        <dbReference type="Proteomes" id="UP000185680"/>
    </source>
</evidence>
<organism evidence="6 9">
    <name type="scientific">Hydrogenophaga crassostreae</name>
    <dbReference type="NCBI Taxonomy" id="1763535"/>
    <lineage>
        <taxon>Bacteria</taxon>
        <taxon>Pseudomonadati</taxon>
        <taxon>Pseudomonadota</taxon>
        <taxon>Betaproteobacteria</taxon>
        <taxon>Burkholderiales</taxon>
        <taxon>Comamonadaceae</taxon>
        <taxon>Hydrogenophaga</taxon>
    </lineage>
</organism>
<dbReference type="STRING" id="1763535.LPB072_16455"/>
<evidence type="ECO:0000259" key="5">
    <source>
        <dbReference type="Pfam" id="PF01979"/>
    </source>
</evidence>
<dbReference type="InterPro" id="IPR011059">
    <property type="entry name" value="Metal-dep_hydrolase_composite"/>
</dbReference>
<dbReference type="Proteomes" id="UP000185657">
    <property type="component" value="Unassembled WGS sequence"/>
</dbReference>
<dbReference type="Gene3D" id="3.20.20.140">
    <property type="entry name" value="Metal-dependent hydrolases"/>
    <property type="match status" value="1"/>
</dbReference>
<proteinExistence type="inferred from homology"/>
<accession>A0A162PA50</accession>
<dbReference type="EMBL" id="CP017476">
    <property type="protein sequence ID" value="AOW15731.1"/>
    <property type="molecule type" value="Genomic_DNA"/>
</dbReference>
<dbReference type="FunFam" id="3.20.20.140:FF:000014">
    <property type="entry name" value="5-methylthioadenosine/S-adenosylhomocysteine deaminase"/>
    <property type="match status" value="1"/>
</dbReference>
<gene>
    <name evidence="6" type="ORF">LPB072_16455</name>
    <name evidence="7" type="ORF">LPB72_06260</name>
</gene>
<dbReference type="NCBIfam" id="NF006055">
    <property type="entry name" value="PRK08203.1"/>
    <property type="match status" value="1"/>
</dbReference>
<dbReference type="InterPro" id="IPR050287">
    <property type="entry name" value="MTA/SAH_deaminase"/>
</dbReference>
<comment type="similarity">
    <text evidence="1">Belongs to the metallo-dependent hydrolases superfamily. ATZ/TRZ family.</text>
</comment>
<dbReference type="SUPFAM" id="SSF51338">
    <property type="entry name" value="Composite domain of metallo-dependent hydrolases"/>
    <property type="match status" value="1"/>
</dbReference>
<evidence type="ECO:0000256" key="2">
    <source>
        <dbReference type="ARBA" id="ARBA00022723"/>
    </source>
</evidence>
<sequence length="485" mass="51700">MPNTLLIDNADCIATFNHRDPASGQALKGASLFVKDRRIAWLGPAAELPPALREEAHEVIDARGHLVTPGLVNTHHHMYQSLTRAIPGVQDAELFSWLRGLYPIWAGLTPEMVQVSTQVAMAELLLSGCTTSSDHLYIYPNGVRLEDSIEAAQTIGMRFMATRGSMSVGQSSGGLPPDSVVEKEDAVLRDSQRLIETWHDATHGSMLNVALAPCSPFSVSPDLMKQSAALARSFKGQGVRLHTHLAENDHDIAYSREKFNQTPAQYAQELGWLGDDVWHAHCVKLDDEGISLFAASRTGVAHCPCSNMRLASGIAPVRRMLNAGVPVGLGVDGSASNDAAHMVNEARQALLLARVGRALQAPETRDGKTFFGCDLGPAEMTARDTLHMATRGGAQVLGRQDIGHLAPGMCADFALFDLRTLGFAGGAVHDPVASLLFCASPSAAYTVVNGRVVVRGGQLTTVDLGPLLERHNALAVALASAAHAA</sequence>
<dbReference type="GO" id="GO:0019239">
    <property type="term" value="F:deaminase activity"/>
    <property type="evidence" value="ECO:0007669"/>
    <property type="project" value="UniProtKB-ARBA"/>
</dbReference>
<evidence type="ECO:0000313" key="8">
    <source>
        <dbReference type="Proteomes" id="UP000185657"/>
    </source>
</evidence>
<dbReference type="InterPro" id="IPR032466">
    <property type="entry name" value="Metal_Hydrolase"/>
</dbReference>
<dbReference type="EMBL" id="LVWD01000006">
    <property type="protein sequence ID" value="OAD42919.1"/>
    <property type="molecule type" value="Genomic_DNA"/>
</dbReference>
<evidence type="ECO:0000313" key="7">
    <source>
        <dbReference type="EMBL" id="OAD42919.1"/>
    </source>
</evidence>
<reference evidence="7 8" key="1">
    <citation type="submission" date="2016-02" db="EMBL/GenBank/DDBJ databases">
        <title>Draft genome sequence of Hydrogenophaga sp. LPB0072.</title>
        <authorList>
            <person name="Shin S.-K."/>
            <person name="Yi H."/>
        </authorList>
    </citation>
    <scope>NUCLEOTIDE SEQUENCE [LARGE SCALE GENOMIC DNA]</scope>
    <source>
        <strain evidence="7 8">LPB0072</strain>
    </source>
</reference>
<keyword evidence="3" id="KW-0378">Hydrolase</keyword>
<evidence type="ECO:0000256" key="3">
    <source>
        <dbReference type="ARBA" id="ARBA00022801"/>
    </source>
</evidence>
<dbReference type="SUPFAM" id="SSF51556">
    <property type="entry name" value="Metallo-dependent hydrolases"/>
    <property type="match status" value="1"/>
</dbReference>
<keyword evidence="2" id="KW-0479">Metal-binding</keyword>
<evidence type="ECO:0000256" key="1">
    <source>
        <dbReference type="ARBA" id="ARBA00006745"/>
    </source>
</evidence>
<dbReference type="KEGG" id="hyl:LPB072_16455"/>
<feature type="domain" description="Amidohydrolase-related" evidence="5">
    <location>
        <begin position="66"/>
        <end position="453"/>
    </location>
</feature>
<dbReference type="GO" id="GO:0046872">
    <property type="term" value="F:metal ion binding"/>
    <property type="evidence" value="ECO:0007669"/>
    <property type="project" value="UniProtKB-KW"/>
</dbReference>